<feature type="domain" description="PI3K/PI4K catalytic" evidence="13">
    <location>
        <begin position="2277"/>
        <end position="2597"/>
    </location>
</feature>
<feature type="domain" description="FAT" evidence="14">
    <location>
        <begin position="1592"/>
        <end position="2167"/>
    </location>
</feature>
<dbReference type="InterPro" id="IPR003151">
    <property type="entry name" value="PIK-rel_kinase_FAT"/>
</dbReference>
<evidence type="ECO:0000259" key="14">
    <source>
        <dbReference type="PROSITE" id="PS51189"/>
    </source>
</evidence>
<dbReference type="InterPro" id="IPR003152">
    <property type="entry name" value="FATC_dom"/>
</dbReference>
<dbReference type="SUPFAM" id="SSF48371">
    <property type="entry name" value="ARM repeat"/>
    <property type="match status" value="2"/>
</dbReference>
<keyword evidence="5" id="KW-0808">Transferase</keyword>
<dbReference type="Gene3D" id="1.10.1070.11">
    <property type="entry name" value="Phosphatidylinositol 3-/4-kinase, catalytic domain"/>
    <property type="match status" value="1"/>
</dbReference>
<dbReference type="PANTHER" id="PTHR11139">
    <property type="entry name" value="ATAXIA TELANGIECTASIA MUTATED ATM -RELATED"/>
    <property type="match status" value="1"/>
</dbReference>
<keyword evidence="16" id="KW-1185">Reference proteome</keyword>
<evidence type="ECO:0000313" key="19">
    <source>
        <dbReference type="RefSeq" id="XP_052120684.1"/>
    </source>
</evidence>
<dbReference type="Pfam" id="PF08064">
    <property type="entry name" value="UME"/>
    <property type="match status" value="1"/>
</dbReference>
<dbReference type="InterPro" id="IPR016024">
    <property type="entry name" value="ARM-type_fold"/>
</dbReference>
<dbReference type="Pfam" id="PF23593">
    <property type="entry name" value="HEAT_ATR"/>
    <property type="match status" value="1"/>
</dbReference>
<comment type="similarity">
    <text evidence="2">Belongs to the PI3/PI4-kinase family. ATM subfamily.</text>
</comment>
<dbReference type="CDD" id="cd00892">
    <property type="entry name" value="PIKKc_ATR"/>
    <property type="match status" value="1"/>
</dbReference>
<keyword evidence="4" id="KW-0723">Serine/threonine-protein kinase</keyword>
<dbReference type="InterPro" id="IPR000403">
    <property type="entry name" value="PI3/4_kinase_cat_dom"/>
</dbReference>
<protein>
    <recommendedName>
        <fullName evidence="12">Serine/threonine-protein kinase ATR</fullName>
        <ecNumber evidence="3">2.7.11.1</ecNumber>
    </recommendedName>
</protein>
<gene>
    <name evidence="17 18 19" type="primary">LOC113205426</name>
</gene>
<dbReference type="InterPro" id="IPR036940">
    <property type="entry name" value="PI3/4_kinase_cat_sf"/>
</dbReference>
<dbReference type="PROSITE" id="PS51190">
    <property type="entry name" value="FATC"/>
    <property type="match status" value="1"/>
</dbReference>
<reference evidence="17 18" key="1">
    <citation type="submission" date="2025-04" db="UniProtKB">
        <authorList>
            <consortium name="RefSeq"/>
        </authorList>
    </citation>
    <scope>IDENTIFICATION</scope>
    <source>
        <tissue evidence="17 18">Whole organism</tissue>
    </source>
</reference>
<keyword evidence="8" id="KW-0418">Kinase</keyword>
<dbReference type="Pfam" id="PF25030">
    <property type="entry name" value="M-HEAT_ATR"/>
    <property type="match status" value="1"/>
</dbReference>
<dbReference type="GO" id="GO:0005694">
    <property type="term" value="C:chromosome"/>
    <property type="evidence" value="ECO:0007669"/>
    <property type="project" value="TreeGrafter"/>
</dbReference>
<feature type="domain" description="FATC" evidence="15">
    <location>
        <begin position="2582"/>
        <end position="2614"/>
    </location>
</feature>
<dbReference type="OrthoDB" id="381190at2759"/>
<evidence type="ECO:0000256" key="8">
    <source>
        <dbReference type="ARBA" id="ARBA00022777"/>
    </source>
</evidence>
<dbReference type="SUPFAM" id="SSF81901">
    <property type="entry name" value="HCP-like"/>
    <property type="match status" value="1"/>
</dbReference>
<dbReference type="SMART" id="SM00802">
    <property type="entry name" value="UME"/>
    <property type="match status" value="1"/>
</dbReference>
<dbReference type="RefSeq" id="XP_052120683.1">
    <property type="nucleotide sequence ID" value="XM_052264723.1"/>
</dbReference>
<dbReference type="PROSITE" id="PS51189">
    <property type="entry name" value="FAT"/>
    <property type="match status" value="1"/>
</dbReference>
<proteinExistence type="inferred from homology"/>
<dbReference type="Gene3D" id="1.25.10.10">
    <property type="entry name" value="Leucine-rich Repeat Variant"/>
    <property type="match status" value="1"/>
</dbReference>
<dbReference type="RefSeq" id="XP_052120684.1">
    <property type="nucleotide sequence ID" value="XM_052264724.1"/>
</dbReference>
<dbReference type="GeneID" id="113205426"/>
<comment type="subcellular location">
    <subcellularLocation>
        <location evidence="1">Nucleus</location>
    </subcellularLocation>
</comment>
<dbReference type="GO" id="GO:0005634">
    <property type="term" value="C:nucleus"/>
    <property type="evidence" value="ECO:0007669"/>
    <property type="project" value="UniProtKB-SubCell"/>
</dbReference>
<dbReference type="GO" id="GO:0005524">
    <property type="term" value="F:ATP binding"/>
    <property type="evidence" value="ECO:0007669"/>
    <property type="project" value="UniProtKB-KW"/>
</dbReference>
<evidence type="ECO:0000313" key="17">
    <source>
        <dbReference type="RefSeq" id="XP_052120682.1"/>
    </source>
</evidence>
<dbReference type="Pfam" id="PF02259">
    <property type="entry name" value="FAT"/>
    <property type="match status" value="1"/>
</dbReference>
<dbReference type="GO" id="GO:0004674">
    <property type="term" value="F:protein serine/threonine kinase activity"/>
    <property type="evidence" value="ECO:0007669"/>
    <property type="project" value="UniProtKB-KW"/>
</dbReference>
<evidence type="ECO:0000256" key="10">
    <source>
        <dbReference type="ARBA" id="ARBA00023204"/>
    </source>
</evidence>
<evidence type="ECO:0000259" key="15">
    <source>
        <dbReference type="PROSITE" id="PS51190"/>
    </source>
</evidence>
<dbReference type="GO" id="GO:0000723">
    <property type="term" value="P:telomere maintenance"/>
    <property type="evidence" value="ECO:0007669"/>
    <property type="project" value="TreeGrafter"/>
</dbReference>
<evidence type="ECO:0000313" key="16">
    <source>
        <dbReference type="Proteomes" id="UP000504606"/>
    </source>
</evidence>
<dbReference type="SMART" id="SM00146">
    <property type="entry name" value="PI3Kc"/>
    <property type="match status" value="1"/>
</dbReference>
<dbReference type="KEGG" id="foc:113205426"/>
<dbReference type="InterPro" id="IPR018936">
    <property type="entry name" value="PI3/4_kinase_CS"/>
</dbReference>
<dbReference type="EC" id="2.7.11.1" evidence="3"/>
<keyword evidence="10" id="KW-0234">DNA repair</keyword>
<evidence type="ECO:0000256" key="7">
    <source>
        <dbReference type="ARBA" id="ARBA00022763"/>
    </source>
</evidence>
<dbReference type="PANTHER" id="PTHR11139:SF69">
    <property type="entry name" value="SERINE_THREONINE-PROTEIN KINASE ATR"/>
    <property type="match status" value="1"/>
</dbReference>
<dbReference type="InterPro" id="IPR012993">
    <property type="entry name" value="UME"/>
</dbReference>
<dbReference type="Pfam" id="PF02260">
    <property type="entry name" value="FATC"/>
    <property type="match status" value="1"/>
</dbReference>
<keyword evidence="9" id="KW-0067">ATP-binding</keyword>
<dbReference type="GO" id="GO:0000077">
    <property type="term" value="P:DNA damage checkpoint signaling"/>
    <property type="evidence" value="ECO:0007669"/>
    <property type="project" value="TreeGrafter"/>
</dbReference>
<dbReference type="Pfam" id="PF00454">
    <property type="entry name" value="PI3_PI4_kinase"/>
    <property type="match status" value="1"/>
</dbReference>
<organism evidence="16 17">
    <name type="scientific">Frankliniella occidentalis</name>
    <name type="common">Western flower thrips</name>
    <name type="synonym">Euthrips occidentalis</name>
    <dbReference type="NCBI Taxonomy" id="133901"/>
    <lineage>
        <taxon>Eukaryota</taxon>
        <taxon>Metazoa</taxon>
        <taxon>Ecdysozoa</taxon>
        <taxon>Arthropoda</taxon>
        <taxon>Hexapoda</taxon>
        <taxon>Insecta</taxon>
        <taxon>Pterygota</taxon>
        <taxon>Neoptera</taxon>
        <taxon>Paraneoptera</taxon>
        <taxon>Thysanoptera</taxon>
        <taxon>Terebrantia</taxon>
        <taxon>Thripoidea</taxon>
        <taxon>Thripidae</taxon>
        <taxon>Frankliniella</taxon>
    </lineage>
</organism>
<dbReference type="PROSITE" id="PS50290">
    <property type="entry name" value="PI3_4_KINASE_3"/>
    <property type="match status" value="1"/>
</dbReference>
<evidence type="ECO:0000313" key="18">
    <source>
        <dbReference type="RefSeq" id="XP_052120683.1"/>
    </source>
</evidence>
<dbReference type="InterPro" id="IPR057564">
    <property type="entry name" value="HEAT_ATR"/>
</dbReference>
<keyword evidence="11" id="KW-0539">Nucleus</keyword>
<dbReference type="Proteomes" id="UP000504606">
    <property type="component" value="Unplaced"/>
</dbReference>
<dbReference type="InterPro" id="IPR056802">
    <property type="entry name" value="ATR-like_M-HEAT"/>
</dbReference>
<evidence type="ECO:0000256" key="9">
    <source>
        <dbReference type="ARBA" id="ARBA00022840"/>
    </source>
</evidence>
<evidence type="ECO:0000256" key="5">
    <source>
        <dbReference type="ARBA" id="ARBA00022679"/>
    </source>
</evidence>
<dbReference type="GO" id="GO:0006281">
    <property type="term" value="P:DNA repair"/>
    <property type="evidence" value="ECO:0007669"/>
    <property type="project" value="UniProtKB-KW"/>
</dbReference>
<dbReference type="SUPFAM" id="SSF56112">
    <property type="entry name" value="Protein kinase-like (PK-like)"/>
    <property type="match status" value="1"/>
</dbReference>
<dbReference type="RefSeq" id="XP_052120682.1">
    <property type="nucleotide sequence ID" value="XM_052264722.1"/>
</dbReference>
<accession>A0A9C6TVD6</accession>
<evidence type="ECO:0000256" key="11">
    <source>
        <dbReference type="ARBA" id="ARBA00023242"/>
    </source>
</evidence>
<dbReference type="InterPro" id="IPR011989">
    <property type="entry name" value="ARM-like"/>
</dbReference>
<dbReference type="SMART" id="SM01343">
    <property type="entry name" value="FATC"/>
    <property type="match status" value="1"/>
</dbReference>
<name>A0A9C6TVD6_FRAOC</name>
<dbReference type="InterPro" id="IPR011009">
    <property type="entry name" value="Kinase-like_dom_sf"/>
</dbReference>
<keyword evidence="6" id="KW-0547">Nucleotide-binding</keyword>
<keyword evidence="7" id="KW-0227">DNA damage</keyword>
<sequence length="2614" mass="297987">MDLAEAWTSLKAAVVQFYQDGMQKDNVQEIISIISNSIQFKKSWYVPPPGSSQEQVQHHTAFCTWMLGRLFCVLGRDSLSDSHASYVQTQIEILNACAENQFMIRTFFLEYMSCLTDLLAIQTSETFSKTMSGPQLLKRFTPQTLESLEKLNLTPKYILVQSEAHLSSLQKYLVQIIEAMIPNIALKYNHLLEKCWLILCELTQVATPHLKMIVLNTFSNIISYSGYHSRVALLELCHTLQTVTQFISVNLLDKAESEVVQLLVKSVGNLVDVMISTGSCDNDLPRINDLLTILHSVINFWDVEGKEKAGFYNACKNVSYLIDAFPLLSIKSEQFCFLLRRYETQSCSVNILVKCVYLKVVNHIKSTRQFLAIYKSENNVLGDNINEPLLINAVSSISFWSYLHNQLCDEMAALLPNFPSQPSKQVFKEICDVIGRVKTMVQCAVEVEMLCTTDTEIGKLKPSLLFFPDTVGDIISLFCSVIWKLVHLKKEDTMVWYFEDIIRSIILSLRYMFLLPEVVSSQVESAKVATSISAIPWADCKCKADFQSEFSEVSKLFPEVNSEDMKILSLHTLACIPCSEAYIWKASMFSEIVTASHEKNNVRIAVEAVRALPVLLLDQSQQQYEYLHNVLLPALESTNETILTAVSSIFPSIVCVLSGDIAPVSFSGNGNNLERGFACLSCEKDFVGPALEASNVLPKFKEILNKFITLLTCQFVTVRRNLAASLCSLVLHLPALYQPETVLILMKYAEDDDCQVRLAFSKMVKFLIFSRDWMEGKGVESEHLREEHIPLTQADRVELTQSRPRLNRVLQLLYNSLITSLNEKGSADYDVQGTILATIVDIGCVPLDCVLLPVLKMVVIGVSHPAFTQPSIGLVYLKQIAVAHNTTVGNLYRRFQSDLCEVMIASVGMNYHSGQLSKVGNKVVYSFGFESIGSWLRMSVKYVLPTLMVLVVKFDDQKLLKEMLDFFPCSKADLIKENFQFIYSYVFLNETDEVVESCVKLMEEMAGISGQQLIISSFRTAHAEFLLHYHCKKERVEEGICKLIYLLDNQSNNSIKKNTLKKSDISKHLEPRFLGVLVHFDSLLESSSSEESDKIKALQSLPQIIRLMGPKYITPVRFKVLSTLRTALRLTHCDFPHYSCGAWEAFIQSVDIYELGPLLGTVAASLLPLLEQFPDEISTMLEWLVVEHEHELSNHIADLFFLPNTPKLHNVYRIVNHHVLKMRRGLNDSENLADYLQQPLRFITHDNVDMRRHGLEYLLSLLKEKQVQFTKSLLQEEVVHESVSKLLTLLIEGCRDTDQNIQLLCVQNLGMLGALDPGHLPHKKPERGMPQISSVDEDSFAVQALTTLSKAYQAARNTRNLDSFAVAIQELLRTYNISSQTSQGKKTLWDSFPVNIQQVMAPLENSSYYMTTLDSDFVWPHPLFGTRYASSLTYWAHTWACRIVKFIDNAKAKEVFTVCIPSLKTDINCVLFFLPFILMYAVISGHEEQHKMMVEEMNFVIQQRRIIEEEKKELQNGSEKFQLRMDASIVLPQTVDSDSATHALCAKTVFSLLNFCEKWVGFSKQKKDKSKKSTTIKVGNAESFLAQFSKLDLAYGNYGVKEYARALMYLEDYLMENKNLINNEEHLIFLQRIYAQLNEPDGMKGVIAIQCSQPKLLEGVVYQEVTGQYQEALACYELLAEQHTVDAQIGMIRCHLSMDQPYAALHIAQGATSQNQERRSAFLEAQAECFWRMNSFDHLETVLKDRQLENSTAWGVSIGRCFLNVKHGNESSFKQHLCSTRSFLSKALSTTSLETGSYLQGYPYVIKLHMLQELEEASKVIATIQSTDSSEQFCLEVVKNLVSIWKDRLELVQADSSVQEPLLRLRRNLLQLACTFVKTSQFSLLELLHQELASSWLKSAEVARVSNRYQQAYSYLLNAEKYKPKVHFIELAKLYWFKNEQDHALGTLRRGLDEHFPNSKWFKSVAPGDMVEERKICAEAKLLIAKYNDQSLNVDCDANVSNYKDAVDCYQQWEHSQASLAQYYDRLFSHSRDPNDFNLQKCEFQKWAVVSYTKSLRFGCSLIYHSMSRLLTLWLDFGKSYHIALKSKAPSSELSRRKTHLDEMNKFIKQHIDILPSYMFMTGFSQLASRICHPVADVYRVIQAIIVKLVLCYPQQTMWILVAMHRSTYALRQVRCKGILEDPQIKRVPNMLRLTSDFQKLGQQLTELCTKTVLKNVHSTSVSLLAENLPTLLAQPSFSKIMVPLQTTRTLTLPQQERNSLTIHLPFPLKVPYIAGIHEKVTILSSLQRPRKITLIGSDGKDYEMMCKDKDDLRLDARVMEFNSIINKYLQKDPASRSRHLHIRTYSVVPLNEDSGLIEWVPNLIGFRPIVSQLHADMGITNTNREIKKYAVEKDSTLQEKRDVFLKRLLPLHPPVFQDWFRNNFTDSRSWFEARKSYVHTTAVMSMVGYILGLGDRHGENILFDTTCGDAVHVDFNCLFNRGERFEWPERVPFRLTHNMVSAMGPTGVEGPFRTACEITLRVLRELQETLLSVLQPFVYDPKVDLKKAQEELTNDLAVENVQKIIQRLAGMVKIGSNKNALQLSVEGQAHFLIQEAVSVDNLCQMYIGWMAYV</sequence>
<dbReference type="Gene3D" id="3.30.1010.10">
    <property type="entry name" value="Phosphatidylinositol 3-kinase Catalytic Subunit, Chain A, domain 4"/>
    <property type="match status" value="1"/>
</dbReference>
<dbReference type="PROSITE" id="PS00916">
    <property type="entry name" value="PI3_4_KINASE_2"/>
    <property type="match status" value="1"/>
</dbReference>
<evidence type="ECO:0000256" key="4">
    <source>
        <dbReference type="ARBA" id="ARBA00022527"/>
    </source>
</evidence>
<evidence type="ECO:0000259" key="13">
    <source>
        <dbReference type="PROSITE" id="PS50290"/>
    </source>
</evidence>
<dbReference type="InterPro" id="IPR014009">
    <property type="entry name" value="PIK_FAT"/>
</dbReference>
<evidence type="ECO:0000256" key="2">
    <source>
        <dbReference type="ARBA" id="ARBA00010769"/>
    </source>
</evidence>
<dbReference type="InterPro" id="IPR050517">
    <property type="entry name" value="DDR_Repair_Kinase"/>
</dbReference>
<evidence type="ECO:0000256" key="12">
    <source>
        <dbReference type="ARBA" id="ARBA00024420"/>
    </source>
</evidence>
<evidence type="ECO:0000256" key="1">
    <source>
        <dbReference type="ARBA" id="ARBA00004123"/>
    </source>
</evidence>
<evidence type="ECO:0000256" key="3">
    <source>
        <dbReference type="ARBA" id="ARBA00012513"/>
    </source>
</evidence>
<evidence type="ECO:0000256" key="6">
    <source>
        <dbReference type="ARBA" id="ARBA00022741"/>
    </source>
</evidence>